<dbReference type="Proteomes" id="UP001225316">
    <property type="component" value="Unassembled WGS sequence"/>
</dbReference>
<keyword evidence="1 2" id="KW-0808">Transferase</keyword>
<proteinExistence type="predicted"/>
<accession>A0ABU1ATK0</accession>
<evidence type="ECO:0000256" key="1">
    <source>
        <dbReference type="ARBA" id="ARBA00022679"/>
    </source>
</evidence>
<dbReference type="Gene3D" id="3.40.50.2000">
    <property type="entry name" value="Glycogen Phosphorylase B"/>
    <property type="match status" value="2"/>
</dbReference>
<dbReference type="SUPFAM" id="SSF53756">
    <property type="entry name" value="UDP-Glycosyltransferase/glycogen phosphorylase"/>
    <property type="match status" value="1"/>
</dbReference>
<evidence type="ECO:0000313" key="2">
    <source>
        <dbReference type="EMBL" id="MDQ8206942.1"/>
    </source>
</evidence>
<dbReference type="PANTHER" id="PTHR46401:SF2">
    <property type="entry name" value="GLYCOSYLTRANSFERASE WBBK-RELATED"/>
    <property type="match status" value="1"/>
</dbReference>
<gene>
    <name evidence="2" type="ORF">QEH52_05440</name>
</gene>
<name>A0ABU1ATK0_9BACT</name>
<protein>
    <submittedName>
        <fullName evidence="2">Glycosyltransferase</fullName>
        <ecNumber evidence="2">2.4.-.-</ecNumber>
    </submittedName>
</protein>
<dbReference type="RefSeq" id="WP_308949080.1">
    <property type="nucleotide sequence ID" value="NZ_JARXHW010000008.1"/>
</dbReference>
<sequence length="401" mass="46053">MSDKPRAFLFMPYIPFPVDRGTYQRVYHLFVELSKAYDVDLACLQEDPERDMAPFVAHTRRRLAIPFQNAPWQKLFPERLLNPLPTTVQHWQVDGVLQALQEFVADEDYERVIFIDLVLWPYIKELFPQHPHIVMDRSRVDWLFQTEELNTLPLGLRDRLLRKENLRKIARLEREAYAAIAGMIVCGWDDRDFLQKHLGESEKIFVLANGFNEVFFDADAHPRQLTPAPSFLFCGALDYSPNVDAINWFAEAIWPLVHAAMPEAIWRIIGKSPDARSEAWARLEGVDLVGEVPDVRPYYQSSWAQVVPLRIGGGTRLKIVESLGMRCPVVSTTLGAQGLDLPPEESILLADEPQAFADALIRVLQDCELRQSLESNGLKVVQENYRWEQLGLKLTTYLKAL</sequence>
<dbReference type="CDD" id="cd03801">
    <property type="entry name" value="GT4_PimA-like"/>
    <property type="match status" value="1"/>
</dbReference>
<dbReference type="PANTHER" id="PTHR46401">
    <property type="entry name" value="GLYCOSYLTRANSFERASE WBBK-RELATED"/>
    <property type="match status" value="1"/>
</dbReference>
<dbReference type="EMBL" id="JARXHW010000008">
    <property type="protein sequence ID" value="MDQ8206942.1"/>
    <property type="molecule type" value="Genomic_DNA"/>
</dbReference>
<comment type="caution">
    <text evidence="2">The sequence shown here is derived from an EMBL/GenBank/DDBJ whole genome shotgun (WGS) entry which is preliminary data.</text>
</comment>
<dbReference type="Pfam" id="PF13692">
    <property type="entry name" value="Glyco_trans_1_4"/>
    <property type="match status" value="1"/>
</dbReference>
<organism evidence="2 3">
    <name type="scientific">Thalassobacterium maritimum</name>
    <dbReference type="NCBI Taxonomy" id="3041265"/>
    <lineage>
        <taxon>Bacteria</taxon>
        <taxon>Pseudomonadati</taxon>
        <taxon>Verrucomicrobiota</taxon>
        <taxon>Opitutia</taxon>
        <taxon>Puniceicoccales</taxon>
        <taxon>Coraliomargaritaceae</taxon>
        <taxon>Thalassobacterium</taxon>
    </lineage>
</organism>
<evidence type="ECO:0000313" key="3">
    <source>
        <dbReference type="Proteomes" id="UP001225316"/>
    </source>
</evidence>
<keyword evidence="3" id="KW-1185">Reference proteome</keyword>
<reference evidence="2 3" key="1">
    <citation type="submission" date="2023-04" db="EMBL/GenBank/DDBJ databases">
        <title>A novel bacteria isolated from coastal sediment.</title>
        <authorList>
            <person name="Liu X.-J."/>
            <person name="Du Z.-J."/>
        </authorList>
    </citation>
    <scope>NUCLEOTIDE SEQUENCE [LARGE SCALE GENOMIC DNA]</scope>
    <source>
        <strain evidence="2 3">SDUM461003</strain>
    </source>
</reference>
<dbReference type="GO" id="GO:0016757">
    <property type="term" value="F:glycosyltransferase activity"/>
    <property type="evidence" value="ECO:0007669"/>
    <property type="project" value="UniProtKB-KW"/>
</dbReference>
<keyword evidence="2" id="KW-0328">Glycosyltransferase</keyword>
<dbReference type="EC" id="2.4.-.-" evidence="2"/>